<evidence type="ECO:0000256" key="5">
    <source>
        <dbReference type="ARBA" id="ARBA00023288"/>
    </source>
</evidence>
<keyword evidence="2" id="KW-0472">Membrane</keyword>
<dbReference type="PRINTS" id="PR00625">
    <property type="entry name" value="JDOMAIN"/>
</dbReference>
<protein>
    <recommendedName>
        <fullName evidence="7">J domain-containing protein</fullName>
    </recommendedName>
</protein>
<dbReference type="EMBL" id="JAWDGP010005322">
    <property type="protein sequence ID" value="KAK3757814.1"/>
    <property type="molecule type" value="Genomic_DNA"/>
</dbReference>
<feature type="domain" description="J" evidence="7">
    <location>
        <begin position="39"/>
        <end position="104"/>
    </location>
</feature>
<gene>
    <name evidence="8" type="ORF">RRG08_020799</name>
</gene>
<comment type="subcellular location">
    <subcellularLocation>
        <location evidence="1">Membrane</location>
        <topology evidence="1">Lipid-anchor</topology>
    </subcellularLocation>
</comment>
<dbReference type="AlphaFoldDB" id="A0AAE1D579"/>
<dbReference type="PANTHER" id="PTHR44027">
    <property type="entry name" value="DNAJ HOMOLOG SUBFAMILY C MEMBER 5 HOMOLOG"/>
    <property type="match status" value="1"/>
</dbReference>
<dbReference type="GO" id="GO:0016020">
    <property type="term" value="C:membrane"/>
    <property type="evidence" value="ECO:0007669"/>
    <property type="project" value="UniProtKB-SubCell"/>
</dbReference>
<evidence type="ECO:0000256" key="3">
    <source>
        <dbReference type="ARBA" id="ARBA00023139"/>
    </source>
</evidence>
<keyword evidence="3" id="KW-0564">Palmitate</keyword>
<evidence type="ECO:0000256" key="6">
    <source>
        <dbReference type="SAM" id="MobiDB-lite"/>
    </source>
</evidence>
<dbReference type="InterPro" id="IPR018253">
    <property type="entry name" value="DnaJ_domain_CS"/>
</dbReference>
<organism evidence="8 9">
    <name type="scientific">Elysia crispata</name>
    <name type="common">lettuce slug</name>
    <dbReference type="NCBI Taxonomy" id="231223"/>
    <lineage>
        <taxon>Eukaryota</taxon>
        <taxon>Metazoa</taxon>
        <taxon>Spiralia</taxon>
        <taxon>Lophotrochozoa</taxon>
        <taxon>Mollusca</taxon>
        <taxon>Gastropoda</taxon>
        <taxon>Heterobranchia</taxon>
        <taxon>Euthyneura</taxon>
        <taxon>Panpulmonata</taxon>
        <taxon>Sacoglossa</taxon>
        <taxon>Placobranchoidea</taxon>
        <taxon>Plakobranchidae</taxon>
        <taxon>Elysia</taxon>
    </lineage>
</organism>
<dbReference type="PANTHER" id="PTHR44027:SF7">
    <property type="entry name" value="DNAJ HOMOLOG SUBFAMILY C MEMBER 5 HOMOLOG"/>
    <property type="match status" value="1"/>
</dbReference>
<dbReference type="GO" id="GO:0005737">
    <property type="term" value="C:cytoplasm"/>
    <property type="evidence" value="ECO:0007669"/>
    <property type="project" value="UniProtKB-ARBA"/>
</dbReference>
<dbReference type="SMART" id="SM00271">
    <property type="entry name" value="DnaJ"/>
    <property type="match status" value="1"/>
</dbReference>
<dbReference type="InterPro" id="IPR001623">
    <property type="entry name" value="DnaJ_domain"/>
</dbReference>
<dbReference type="Gene3D" id="1.10.287.110">
    <property type="entry name" value="DnaJ domain"/>
    <property type="match status" value="1"/>
</dbReference>
<name>A0AAE1D579_9GAST</name>
<sequence length="245" mass="26816">MTQSWVLYQPSNKSRPPWTPLISFRVAGHKVRVERSGNSLYELLGLKKGATNEEVKKSYRKLALKFHPDKNRDDPDAAEKFKEINRANSILSDSTKRGIYDRYGSLGIYAAEQFGEENVNTYLVLTSGWCKAFAIFCGIITGCYCCCCCCMCCNFCCGKCRPGPPSDEGDYANLHDEAGMTPEDEEPVTSQPISLGPPAGVEKKKEEEEEVEDEAGPDERTNLHSGATQPSYGADVSVGAAGDSG</sequence>
<evidence type="ECO:0000259" key="7">
    <source>
        <dbReference type="PROSITE" id="PS50076"/>
    </source>
</evidence>
<feature type="compositionally biased region" description="Acidic residues" evidence="6">
    <location>
        <begin position="207"/>
        <end position="216"/>
    </location>
</feature>
<reference evidence="8" key="1">
    <citation type="journal article" date="2023" name="G3 (Bethesda)">
        <title>A reference genome for the long-term kleptoplast-retaining sea slug Elysia crispata morphotype clarki.</title>
        <authorList>
            <person name="Eastman K.E."/>
            <person name="Pendleton A.L."/>
            <person name="Shaikh M.A."/>
            <person name="Suttiyut T."/>
            <person name="Ogas R."/>
            <person name="Tomko P."/>
            <person name="Gavelis G."/>
            <person name="Widhalm J.R."/>
            <person name="Wisecaver J.H."/>
        </authorList>
    </citation>
    <scope>NUCLEOTIDE SEQUENCE</scope>
    <source>
        <strain evidence="8">ECLA1</strain>
    </source>
</reference>
<evidence type="ECO:0000256" key="1">
    <source>
        <dbReference type="ARBA" id="ARBA00004635"/>
    </source>
</evidence>
<dbReference type="PROSITE" id="PS00636">
    <property type="entry name" value="DNAJ_1"/>
    <property type="match status" value="1"/>
</dbReference>
<evidence type="ECO:0000256" key="4">
    <source>
        <dbReference type="ARBA" id="ARBA00023186"/>
    </source>
</evidence>
<keyword evidence="5" id="KW-0449">Lipoprotein</keyword>
<accession>A0AAE1D579</accession>
<evidence type="ECO:0000256" key="2">
    <source>
        <dbReference type="ARBA" id="ARBA00023136"/>
    </source>
</evidence>
<keyword evidence="4" id="KW-0143">Chaperone</keyword>
<dbReference type="Proteomes" id="UP001283361">
    <property type="component" value="Unassembled WGS sequence"/>
</dbReference>
<dbReference type="InterPro" id="IPR036869">
    <property type="entry name" value="J_dom_sf"/>
</dbReference>
<dbReference type="PROSITE" id="PS50076">
    <property type="entry name" value="DNAJ_2"/>
    <property type="match status" value="1"/>
</dbReference>
<dbReference type="SUPFAM" id="SSF46565">
    <property type="entry name" value="Chaperone J-domain"/>
    <property type="match status" value="1"/>
</dbReference>
<comment type="caution">
    <text evidence="8">The sequence shown here is derived from an EMBL/GenBank/DDBJ whole genome shotgun (WGS) entry which is preliminary data.</text>
</comment>
<evidence type="ECO:0000313" key="9">
    <source>
        <dbReference type="Proteomes" id="UP001283361"/>
    </source>
</evidence>
<dbReference type="CDD" id="cd06257">
    <property type="entry name" value="DnaJ"/>
    <property type="match status" value="1"/>
</dbReference>
<dbReference type="InterPro" id="IPR051434">
    <property type="entry name" value="DnaJ_C_subfamily_member5"/>
</dbReference>
<feature type="region of interest" description="Disordered" evidence="6">
    <location>
        <begin position="171"/>
        <end position="245"/>
    </location>
</feature>
<evidence type="ECO:0000313" key="8">
    <source>
        <dbReference type="EMBL" id="KAK3757814.1"/>
    </source>
</evidence>
<dbReference type="Pfam" id="PF00226">
    <property type="entry name" value="DnaJ"/>
    <property type="match status" value="1"/>
</dbReference>
<dbReference type="FunFam" id="1.10.287.110:FF:000017">
    <property type="entry name" value="dnaJ homolog subfamily C member 5"/>
    <property type="match status" value="1"/>
</dbReference>
<keyword evidence="9" id="KW-1185">Reference proteome</keyword>
<proteinExistence type="predicted"/>